<dbReference type="GO" id="GO:0005886">
    <property type="term" value="C:plasma membrane"/>
    <property type="evidence" value="ECO:0007669"/>
    <property type="project" value="TreeGrafter"/>
</dbReference>
<dbReference type="CDD" id="cd01949">
    <property type="entry name" value="GGDEF"/>
    <property type="match status" value="1"/>
</dbReference>
<reference evidence="3 4" key="1">
    <citation type="journal article" date="2014" name="Int. J. Syst. Evol. Microbiol.">
        <title>Lysinibacillus halotolerans sp. nov., isolated from saline-alkaline soil.</title>
        <authorList>
            <person name="Kong D."/>
            <person name="Wang Y."/>
            <person name="Zhao B."/>
            <person name="Li Y."/>
            <person name="Song J."/>
            <person name="Zhai Y."/>
            <person name="Zhang C."/>
            <person name="Wang H."/>
            <person name="Chen X."/>
            <person name="Zhao B."/>
            <person name="Ruan Z."/>
        </authorList>
    </citation>
    <scope>NUCLEOTIDE SEQUENCE [LARGE SCALE GENOMIC DNA]</scope>
    <source>
        <strain evidence="3 4">MCCC 1A12703</strain>
    </source>
</reference>
<dbReference type="Proteomes" id="UP000279909">
    <property type="component" value="Unassembled WGS sequence"/>
</dbReference>
<dbReference type="NCBIfam" id="TIGR00254">
    <property type="entry name" value="GGDEF"/>
    <property type="match status" value="1"/>
</dbReference>
<dbReference type="Gene3D" id="3.30.70.270">
    <property type="match status" value="1"/>
</dbReference>
<feature type="transmembrane region" description="Helical" evidence="1">
    <location>
        <begin position="148"/>
        <end position="167"/>
    </location>
</feature>
<evidence type="ECO:0000259" key="2">
    <source>
        <dbReference type="PROSITE" id="PS50887"/>
    </source>
</evidence>
<accession>A0A3M8HAG0</accession>
<keyword evidence="1" id="KW-1133">Transmembrane helix</keyword>
<dbReference type="InterPro" id="IPR050469">
    <property type="entry name" value="Diguanylate_Cyclase"/>
</dbReference>
<dbReference type="AlphaFoldDB" id="A0A3M8HAG0"/>
<evidence type="ECO:0000313" key="4">
    <source>
        <dbReference type="Proteomes" id="UP000279909"/>
    </source>
</evidence>
<dbReference type="OrthoDB" id="9759607at2"/>
<proteinExistence type="predicted"/>
<dbReference type="PANTHER" id="PTHR45138:SF9">
    <property type="entry name" value="DIGUANYLATE CYCLASE DGCM-RELATED"/>
    <property type="match status" value="1"/>
</dbReference>
<dbReference type="PANTHER" id="PTHR45138">
    <property type="entry name" value="REGULATORY COMPONENTS OF SENSORY TRANSDUCTION SYSTEM"/>
    <property type="match status" value="1"/>
</dbReference>
<sequence length="428" mass="49836">MKATVVSKMVGANIEDNTFLVWITRNEEGEEMMNSEYETKDLEVEILKHNIRKMKVMNQIFTIVIVIIMLVINFLSLFPSLQFPQNAGSHLGYILLLVFHLVIYSIFRYRKIHLTPLNNKKMAFFINFYVTFSLSLAALVSIKDLTLYNPFLIYTFILFTCSSFLILKAKQFLLPLIISSFILLIGLYSEHGEFSVSYLQWVYIAILLPTAFLLSRSHYVSFEKNFYRQLEMLKERNHTRSLTEKLKEANDQLELQTLLDPLTNLYNRRAYNEYLEKLQLQTLQSPILLSVVMIDVDCFKLYNDTYGHMEGDNVLIQIGILLKELSEQWNCFTTRWGGEEFILLLTDVSEQQVDNICQKIQDGVSNLNIHHRSSTISSTVTVSIGACTKRIYKKEEITHCINEADAALYYIKQHGRNNYEHRSLIHVP</sequence>
<dbReference type="GO" id="GO:0052621">
    <property type="term" value="F:diguanylate cyclase activity"/>
    <property type="evidence" value="ECO:0007669"/>
    <property type="project" value="TreeGrafter"/>
</dbReference>
<dbReference type="InterPro" id="IPR043128">
    <property type="entry name" value="Rev_trsase/Diguanyl_cyclase"/>
</dbReference>
<dbReference type="InterPro" id="IPR029787">
    <property type="entry name" value="Nucleotide_cyclase"/>
</dbReference>
<keyword evidence="1" id="KW-0472">Membrane</keyword>
<feature type="transmembrane region" description="Helical" evidence="1">
    <location>
        <begin position="201"/>
        <end position="222"/>
    </location>
</feature>
<feature type="transmembrane region" description="Helical" evidence="1">
    <location>
        <begin position="172"/>
        <end position="189"/>
    </location>
</feature>
<dbReference type="GO" id="GO:1902201">
    <property type="term" value="P:negative regulation of bacterial-type flagellum-dependent cell motility"/>
    <property type="evidence" value="ECO:0007669"/>
    <property type="project" value="TreeGrafter"/>
</dbReference>
<dbReference type="PROSITE" id="PS50887">
    <property type="entry name" value="GGDEF"/>
    <property type="match status" value="1"/>
</dbReference>
<keyword evidence="4" id="KW-1185">Reference proteome</keyword>
<dbReference type="GO" id="GO:0043709">
    <property type="term" value="P:cell adhesion involved in single-species biofilm formation"/>
    <property type="evidence" value="ECO:0007669"/>
    <property type="project" value="TreeGrafter"/>
</dbReference>
<comment type="caution">
    <text evidence="3">The sequence shown here is derived from an EMBL/GenBank/DDBJ whole genome shotgun (WGS) entry which is preliminary data.</text>
</comment>
<feature type="domain" description="GGDEF" evidence="2">
    <location>
        <begin position="287"/>
        <end position="424"/>
    </location>
</feature>
<evidence type="ECO:0000256" key="1">
    <source>
        <dbReference type="SAM" id="Phobius"/>
    </source>
</evidence>
<keyword evidence="1" id="KW-0812">Transmembrane</keyword>
<gene>
    <name evidence="3" type="ORF">EC501_07665</name>
</gene>
<dbReference type="SUPFAM" id="SSF55073">
    <property type="entry name" value="Nucleotide cyclase"/>
    <property type="match status" value="1"/>
</dbReference>
<feature type="transmembrane region" description="Helical" evidence="1">
    <location>
        <begin position="56"/>
        <end position="78"/>
    </location>
</feature>
<dbReference type="EMBL" id="RHLQ01000015">
    <property type="protein sequence ID" value="RNC99392.1"/>
    <property type="molecule type" value="Genomic_DNA"/>
</dbReference>
<evidence type="ECO:0000313" key="3">
    <source>
        <dbReference type="EMBL" id="RNC99392.1"/>
    </source>
</evidence>
<feature type="transmembrane region" description="Helical" evidence="1">
    <location>
        <begin position="122"/>
        <end position="142"/>
    </location>
</feature>
<dbReference type="Pfam" id="PF00990">
    <property type="entry name" value="GGDEF"/>
    <property type="match status" value="1"/>
</dbReference>
<dbReference type="SMART" id="SM00267">
    <property type="entry name" value="GGDEF"/>
    <property type="match status" value="1"/>
</dbReference>
<dbReference type="InterPro" id="IPR000160">
    <property type="entry name" value="GGDEF_dom"/>
</dbReference>
<dbReference type="RefSeq" id="WP_122971715.1">
    <property type="nucleotide sequence ID" value="NZ_RHLQ01000015.1"/>
</dbReference>
<organism evidence="3 4">
    <name type="scientific">Lysinibacillus halotolerans</name>
    <dbReference type="NCBI Taxonomy" id="1368476"/>
    <lineage>
        <taxon>Bacteria</taxon>
        <taxon>Bacillati</taxon>
        <taxon>Bacillota</taxon>
        <taxon>Bacilli</taxon>
        <taxon>Bacillales</taxon>
        <taxon>Bacillaceae</taxon>
        <taxon>Lysinibacillus</taxon>
    </lineage>
</organism>
<dbReference type="FunFam" id="3.30.70.270:FF:000001">
    <property type="entry name" value="Diguanylate cyclase domain protein"/>
    <property type="match status" value="1"/>
</dbReference>
<feature type="transmembrane region" description="Helical" evidence="1">
    <location>
        <begin position="90"/>
        <end position="110"/>
    </location>
</feature>
<protein>
    <submittedName>
        <fullName evidence="3">GGDEF domain-containing protein</fullName>
    </submittedName>
</protein>
<name>A0A3M8HAG0_9BACI</name>